<dbReference type="eggNOG" id="COG0665">
    <property type="taxonomic scope" value="Bacteria"/>
</dbReference>
<dbReference type="Gene3D" id="3.50.50.60">
    <property type="entry name" value="FAD/NAD(P)-binding domain"/>
    <property type="match status" value="1"/>
</dbReference>
<dbReference type="Proteomes" id="UP000004510">
    <property type="component" value="Unassembled WGS sequence"/>
</dbReference>
<keyword evidence="1" id="KW-0560">Oxidoreductase</keyword>
<dbReference type="Gene3D" id="3.30.9.10">
    <property type="entry name" value="D-Amino Acid Oxidase, subunit A, domain 2"/>
    <property type="match status" value="1"/>
</dbReference>
<dbReference type="InterPro" id="IPR036188">
    <property type="entry name" value="FAD/NAD-bd_sf"/>
</dbReference>
<gene>
    <name evidence="3" type="ORF">HMPREF0004_2845</name>
</gene>
<dbReference type="InterPro" id="IPR006076">
    <property type="entry name" value="FAD-dep_OxRdtase"/>
</dbReference>
<dbReference type="PATRIC" id="fig|742159.3.peg.3779"/>
<name>D4XBJ8_9BURK</name>
<evidence type="ECO:0000259" key="2">
    <source>
        <dbReference type="Pfam" id="PF01266"/>
    </source>
</evidence>
<dbReference type="PANTHER" id="PTHR13847">
    <property type="entry name" value="SARCOSINE DEHYDROGENASE-RELATED"/>
    <property type="match status" value="1"/>
</dbReference>
<reference evidence="4" key="1">
    <citation type="submission" date="2010-03" db="EMBL/GenBank/DDBJ databases">
        <title>Complete sequence of Mobiluncus curtisii ATCC 43063.</title>
        <authorList>
            <person name="Muzny D."/>
            <person name="Qin X."/>
            <person name="Deng J."/>
            <person name="Jiang H."/>
            <person name="Liu Y."/>
            <person name="Qu J."/>
            <person name="Song X.-Z."/>
            <person name="Zhang L."/>
            <person name="Thornton R."/>
            <person name="Coyle M."/>
            <person name="Francisco L."/>
            <person name="Jackson L."/>
            <person name="Javaid M."/>
            <person name="Korchina V."/>
            <person name="Kovar C."/>
            <person name="Mata R."/>
            <person name="Mathew T."/>
            <person name="Ngo R."/>
            <person name="Nguyen L."/>
            <person name="Nguyen N."/>
            <person name="Okwuonu G."/>
            <person name="Ongeri F."/>
            <person name="Pham C."/>
            <person name="Simmons D."/>
            <person name="Wilczek-Boney K."/>
            <person name="Hale W."/>
            <person name="Jakkamsetti A."/>
            <person name="Pham P."/>
            <person name="Ruth R."/>
            <person name="San Lucas F."/>
            <person name="Warren J."/>
            <person name="Zhang J."/>
            <person name="Zhao Z."/>
            <person name="Zhou C."/>
            <person name="Zhu D."/>
            <person name="Lee S."/>
            <person name="Bess C."/>
            <person name="Blankenburg K."/>
            <person name="Forbes L."/>
            <person name="Fu Q."/>
            <person name="Gubbala S."/>
            <person name="Hirani K."/>
            <person name="Jayaseelan J.C."/>
            <person name="Lara F."/>
            <person name="Munidasa M."/>
            <person name="Palculict T."/>
            <person name="Patil S."/>
            <person name="Pu L.-L."/>
            <person name="Saada N."/>
            <person name="Tang L."/>
            <person name="Weissenberger G."/>
            <person name="Zhu Y."/>
            <person name="Hemphill L."/>
            <person name="Shang Y."/>
            <person name="Youmans B."/>
            <person name="Ayvaz T."/>
            <person name="Ross M."/>
            <person name="Santibanez J."/>
            <person name="Aqrawi P."/>
            <person name="Gross S."/>
            <person name="Joshi V."/>
            <person name="Fowler G."/>
            <person name="Nazareth L."/>
            <person name="Reid J."/>
            <person name="Worley K."/>
            <person name="Petrosino J."/>
            <person name="Highlander S."/>
            <person name="Gibbs R."/>
            <person name="Gibbs R."/>
        </authorList>
    </citation>
    <scope>NUCLEOTIDE SEQUENCE [LARGE SCALE GENOMIC DNA]</scope>
    <source>
        <strain evidence="4">ATCC 43553</strain>
    </source>
</reference>
<organism evidence="3 4">
    <name type="scientific">Achromobacter piechaudii ATCC 43553</name>
    <dbReference type="NCBI Taxonomy" id="742159"/>
    <lineage>
        <taxon>Bacteria</taxon>
        <taxon>Pseudomonadati</taxon>
        <taxon>Pseudomonadota</taxon>
        <taxon>Betaproteobacteria</taxon>
        <taxon>Burkholderiales</taxon>
        <taxon>Alcaligenaceae</taxon>
        <taxon>Achromobacter</taxon>
    </lineage>
</organism>
<dbReference type="GO" id="GO:0016491">
    <property type="term" value="F:oxidoreductase activity"/>
    <property type="evidence" value="ECO:0007669"/>
    <property type="project" value="UniProtKB-KW"/>
</dbReference>
<dbReference type="GO" id="GO:0005737">
    <property type="term" value="C:cytoplasm"/>
    <property type="evidence" value="ECO:0007669"/>
    <property type="project" value="TreeGrafter"/>
</dbReference>
<evidence type="ECO:0000313" key="4">
    <source>
        <dbReference type="Proteomes" id="UP000004510"/>
    </source>
</evidence>
<evidence type="ECO:0000313" key="3">
    <source>
        <dbReference type="EMBL" id="EFF75784.1"/>
    </source>
</evidence>
<accession>D4XBJ8</accession>
<dbReference type="Pfam" id="PF01266">
    <property type="entry name" value="DAO"/>
    <property type="match status" value="1"/>
</dbReference>
<dbReference type="PANTHER" id="PTHR13847:SF287">
    <property type="entry name" value="FAD-DEPENDENT OXIDOREDUCTASE DOMAIN-CONTAINING PROTEIN 1"/>
    <property type="match status" value="1"/>
</dbReference>
<feature type="domain" description="FAD dependent oxidoreductase" evidence="2">
    <location>
        <begin position="11"/>
        <end position="366"/>
    </location>
</feature>
<comment type="caution">
    <text evidence="3">The sequence shown here is derived from an EMBL/GenBank/DDBJ whole genome shotgun (WGS) entry which is preliminary data.</text>
</comment>
<proteinExistence type="predicted"/>
<dbReference type="EMBL" id="ADMS01000062">
    <property type="protein sequence ID" value="EFF75784.1"/>
    <property type="molecule type" value="Genomic_DNA"/>
</dbReference>
<dbReference type="SUPFAM" id="SSF51905">
    <property type="entry name" value="FAD/NAD(P)-binding domain"/>
    <property type="match status" value="1"/>
</dbReference>
<protein>
    <submittedName>
        <fullName evidence="3">FAD dependent oxidoreductase</fullName>
    </submittedName>
</protein>
<evidence type="ECO:0000256" key="1">
    <source>
        <dbReference type="ARBA" id="ARBA00023002"/>
    </source>
</evidence>
<dbReference type="AlphaFoldDB" id="D4XBJ8"/>
<sequence length="401" mass="42390">MSLELVVKSYDVIVIGAGVIGSSVAFHLAELGAKNVLVLDRATIGAGTTSQSSGILRTHYSVRENVELAQRSWNVFNNFASYVGDDEASCGLVKCGYLISAADNDKLAPLRSALEQQREQGIALELLNAAQARELLPIASFEDAALIGFEPEAGFADAYLVATSFARGARRRGVTIRENVDVRQLLVQDGRVVGVSTSDGDFASPLVISTQNIWTSELAGWTGVAMPVVPERHAVLALECDAAPYTYSMPVFKDLASPGMLYCRSYGGNQMLVSEGIVGEALQKSDAEQGDIPLDYVAEVGEQVAARFPAYETAGLASSWTGVYDVTPDWNPVLGRVPGVQGLIVGFGFSGHGFKLSPTVGRVLAQEALGLATDVSLTPYAIGRFESGALLTGKYGLGAVS</sequence>
<dbReference type="HOGENOM" id="CLU_007884_4_1_4"/>